<dbReference type="PROSITE" id="PS50156">
    <property type="entry name" value="SSD"/>
    <property type="match status" value="1"/>
</dbReference>
<keyword evidence="6 9" id="KW-0812">Transmembrane</keyword>
<evidence type="ECO:0000259" key="10">
    <source>
        <dbReference type="PROSITE" id="PS50156"/>
    </source>
</evidence>
<evidence type="ECO:0000313" key="11">
    <source>
        <dbReference type="EMBL" id="PVY38245.1"/>
    </source>
</evidence>
<dbReference type="Gene3D" id="3.30.70.1320">
    <property type="entry name" value="Multidrug efflux transporter AcrB pore domain like"/>
    <property type="match status" value="1"/>
</dbReference>
<comment type="caution">
    <text evidence="11">The sequence shown here is derived from an EMBL/GenBank/DDBJ whole genome shotgun (WGS) entry which is preliminary data.</text>
</comment>
<dbReference type="RefSeq" id="WP_116885102.1">
    <property type="nucleotide sequence ID" value="NZ_QEKH01000027.1"/>
</dbReference>
<evidence type="ECO:0000256" key="2">
    <source>
        <dbReference type="ARBA" id="ARBA00010942"/>
    </source>
</evidence>
<evidence type="ECO:0000256" key="7">
    <source>
        <dbReference type="ARBA" id="ARBA00022989"/>
    </source>
</evidence>
<proteinExistence type="inferred from homology"/>
<feature type="transmembrane region" description="Helical" evidence="9">
    <location>
        <begin position="871"/>
        <end position="890"/>
    </location>
</feature>
<dbReference type="SUPFAM" id="SSF82714">
    <property type="entry name" value="Multidrug efflux transporter AcrB TolC docking domain, DN and DC subdomains"/>
    <property type="match status" value="2"/>
</dbReference>
<dbReference type="NCBIfam" id="TIGR00915">
    <property type="entry name" value="2A0602"/>
    <property type="match status" value="1"/>
</dbReference>
<feature type="domain" description="SSD" evidence="10">
    <location>
        <begin position="363"/>
        <end position="497"/>
    </location>
</feature>
<evidence type="ECO:0000256" key="9">
    <source>
        <dbReference type="SAM" id="Phobius"/>
    </source>
</evidence>
<feature type="transmembrane region" description="Helical" evidence="9">
    <location>
        <begin position="342"/>
        <end position="361"/>
    </location>
</feature>
<accession>A0A2U1APC8</accession>
<dbReference type="EMBL" id="QEKH01000027">
    <property type="protein sequence ID" value="PVY38245.1"/>
    <property type="molecule type" value="Genomic_DNA"/>
</dbReference>
<keyword evidence="7 9" id="KW-1133">Transmembrane helix</keyword>
<dbReference type="InterPro" id="IPR000731">
    <property type="entry name" value="SSD"/>
</dbReference>
<organism evidence="11 12">
    <name type="scientific">Victivallis vadensis</name>
    <dbReference type="NCBI Taxonomy" id="172901"/>
    <lineage>
        <taxon>Bacteria</taxon>
        <taxon>Pseudomonadati</taxon>
        <taxon>Lentisphaerota</taxon>
        <taxon>Lentisphaeria</taxon>
        <taxon>Victivallales</taxon>
        <taxon>Victivallaceae</taxon>
        <taxon>Victivallis</taxon>
    </lineage>
</organism>
<dbReference type="Pfam" id="PF00873">
    <property type="entry name" value="ACR_tran"/>
    <property type="match status" value="1"/>
</dbReference>
<dbReference type="Gene3D" id="3.30.70.1430">
    <property type="entry name" value="Multidrug efflux transporter AcrB pore domain"/>
    <property type="match status" value="2"/>
</dbReference>
<dbReference type="Gene3D" id="3.30.2090.10">
    <property type="entry name" value="Multidrug efflux transporter AcrB TolC docking domain, DN and DC subdomains"/>
    <property type="match status" value="2"/>
</dbReference>
<dbReference type="GO" id="GO:0005886">
    <property type="term" value="C:plasma membrane"/>
    <property type="evidence" value="ECO:0007669"/>
    <property type="project" value="UniProtKB-SubCell"/>
</dbReference>
<keyword evidence="4" id="KW-1003">Cell membrane</keyword>
<dbReference type="GO" id="GO:0009636">
    <property type="term" value="P:response to toxic substance"/>
    <property type="evidence" value="ECO:0007669"/>
    <property type="project" value="UniProtKB-ARBA"/>
</dbReference>
<keyword evidence="8 9" id="KW-0472">Membrane</keyword>
<dbReference type="FunFam" id="1.20.1640.10:FF:000001">
    <property type="entry name" value="Efflux pump membrane transporter"/>
    <property type="match status" value="1"/>
</dbReference>
<dbReference type="PANTHER" id="PTHR32063:SF76">
    <property type="entry name" value="EFFLUX PUMP MEMBRANE TRANSPORTER"/>
    <property type="match status" value="1"/>
</dbReference>
<gene>
    <name evidence="11" type="ORF">C8D82_1277</name>
</gene>
<dbReference type="SUPFAM" id="SSF82866">
    <property type="entry name" value="Multidrug efflux transporter AcrB transmembrane domain"/>
    <property type="match status" value="2"/>
</dbReference>
<feature type="transmembrane region" description="Helical" evidence="9">
    <location>
        <begin position="440"/>
        <end position="464"/>
    </location>
</feature>
<feature type="transmembrane region" description="Helical" evidence="9">
    <location>
        <begin position="368"/>
        <end position="388"/>
    </location>
</feature>
<dbReference type="SUPFAM" id="SSF82693">
    <property type="entry name" value="Multidrug efflux transporter AcrB pore domain, PN1, PN2, PC1 and PC2 subdomains"/>
    <property type="match status" value="4"/>
</dbReference>
<dbReference type="GO" id="GO:0042910">
    <property type="term" value="F:xenobiotic transmembrane transporter activity"/>
    <property type="evidence" value="ECO:0007669"/>
    <property type="project" value="TreeGrafter"/>
</dbReference>
<evidence type="ECO:0000313" key="12">
    <source>
        <dbReference type="Proteomes" id="UP000245959"/>
    </source>
</evidence>
<evidence type="ECO:0000256" key="8">
    <source>
        <dbReference type="ARBA" id="ARBA00023136"/>
    </source>
</evidence>
<dbReference type="Gene3D" id="3.30.70.1440">
    <property type="entry name" value="Multidrug efflux transporter AcrB pore domain"/>
    <property type="match status" value="1"/>
</dbReference>
<dbReference type="InterPro" id="IPR001036">
    <property type="entry name" value="Acrflvin-R"/>
</dbReference>
<name>A0A2U1APC8_9BACT</name>
<dbReference type="Gene3D" id="1.20.1640.10">
    <property type="entry name" value="Multidrug efflux transporter AcrB transmembrane domain"/>
    <property type="match status" value="2"/>
</dbReference>
<feature type="transmembrane region" description="Helical" evidence="9">
    <location>
        <begin position="12"/>
        <end position="34"/>
    </location>
</feature>
<feature type="transmembrane region" description="Helical" evidence="9">
    <location>
        <begin position="923"/>
        <end position="948"/>
    </location>
</feature>
<dbReference type="PANTHER" id="PTHR32063">
    <property type="match status" value="1"/>
</dbReference>
<dbReference type="InterPro" id="IPR027463">
    <property type="entry name" value="AcrB_DN_DC_subdom"/>
</dbReference>
<dbReference type="Proteomes" id="UP000245959">
    <property type="component" value="Unassembled WGS sequence"/>
</dbReference>
<protein>
    <submittedName>
        <fullName evidence="11">HAE1 family hydrophobic/amphiphilic exporter-1/multidrug efflux pump</fullName>
    </submittedName>
</protein>
<keyword evidence="5" id="KW-0997">Cell inner membrane</keyword>
<dbReference type="GeneID" id="78296389"/>
<feature type="transmembrane region" description="Helical" evidence="9">
    <location>
        <begin position="536"/>
        <end position="554"/>
    </location>
</feature>
<dbReference type="GO" id="GO:0015562">
    <property type="term" value="F:efflux transmembrane transporter activity"/>
    <property type="evidence" value="ECO:0007669"/>
    <property type="project" value="InterPro"/>
</dbReference>
<reference evidence="11 12" key="1">
    <citation type="submission" date="2018-04" db="EMBL/GenBank/DDBJ databases">
        <title>Genomic Encyclopedia of Type Strains, Phase IV (KMG-IV): sequencing the most valuable type-strain genomes for metagenomic binning, comparative biology and taxonomic classification.</title>
        <authorList>
            <person name="Goeker M."/>
        </authorList>
    </citation>
    <scope>NUCLEOTIDE SEQUENCE [LARGE SCALE GENOMIC DNA]</scope>
    <source>
        <strain evidence="11 12">DSM 14823</strain>
    </source>
</reference>
<dbReference type="InterPro" id="IPR004764">
    <property type="entry name" value="MdtF-like"/>
</dbReference>
<dbReference type="NCBIfam" id="NF000282">
    <property type="entry name" value="RND_permease_1"/>
    <property type="match status" value="1"/>
</dbReference>
<evidence type="ECO:0000256" key="4">
    <source>
        <dbReference type="ARBA" id="ARBA00022475"/>
    </source>
</evidence>
<feature type="transmembrane region" description="Helical" evidence="9">
    <location>
        <begin position="394"/>
        <end position="419"/>
    </location>
</feature>
<evidence type="ECO:0000256" key="1">
    <source>
        <dbReference type="ARBA" id="ARBA00004429"/>
    </source>
</evidence>
<dbReference type="PRINTS" id="PR00702">
    <property type="entry name" value="ACRIFLAVINRP"/>
</dbReference>
<comment type="similarity">
    <text evidence="2">Belongs to the resistance-nodulation-cell division (RND) (TC 2.A.6) family.</text>
</comment>
<feature type="transmembrane region" description="Helical" evidence="9">
    <location>
        <begin position="897"/>
        <end position="917"/>
    </location>
</feature>
<sequence length="1032" mass="110820">MNSDTFIDHPYLAVVIAIVISLVGALAIFALPVAQYPNVTPPQVSITTTYPGASAQELLDSVIEPIETQVNGVRDLIYLSSTGSNSGSVSITATFRIGSDGRANTQDTQDRVNWALPQLPETVQREGVIVQEQSGNILMAMTLYSPNRSYDTLFLSNYATIQLKKRLSRIPGVANIQIFGGSDYAMRFWLDTDKLAAMNLPVSEVVRAVQNQNLLVSSGAVGAAPNLPGEPLKYTVRTRGRLTDPAQFRDIVVRSTPGGPQVRLGDVARIELGGESYSTAASLNNQPAVMLLVYQQSDANGIAISDACRAAIAELSQSFPPDLACGFQYDSTEFIRASVRDVAVTLATAVVLVALVTLLFLQNWRMALVPTLAIPVSILGTFAGLRLLGYSINMVTLFGLVLAIGIVVDDAIIVIENVHRLMVEEKLAPREAASRSMRQITGAIIATTLVLLAMFVPICFLSGITGELYRQFGVTISTAVLLSAVNALTLSPALAALLLKPDMVESRFFLFRWFNAGFGAISKRYGGGVAAAVRRFLPVLAVYLVLTGAAVWTFHRVPGGFIPEEDQGVFFAGIRLPPGSSLERTEEKVAELSAIFKKLPGVRDVLAAPGFNILNRTPAANNAFLVVVLEPWDRRLKRGLSAAKLVREAERASFLVPEAFTMVFEPPPIPGIGTAGGFNFVLENTAGSDPDALGAALDAMLEEVMANPKFTNVFTTFNLNCPYLKLEIDREKALRLGVDLQSIYSTLEGTLGVNYINDFNRFGQVYKVELQAEPGARDTMEKIRRLHVPGSGNTMVPLDSLIRLSLHTAPEFLSRYNLFLSAELQGSPAPGVSSGEAMSELEAIAARTLPPGIDHAWTDMSYQQKLAGNQALPVFALALLFIYLFLAALYESWVLPFSVILAVFPSLLGAAALLMLTGIADNIYTQIGVVLLFAMSCKSSILIVDFALQRSREGADASAAAVEAAKLRFRAIVMTGAAFVLGTLPLLYASGPGAASQRSIGAAVVGGMTCAVLFGVFLVPVFYRICRRGAGG</sequence>
<dbReference type="AlphaFoldDB" id="A0A2U1APC8"/>
<evidence type="ECO:0000256" key="5">
    <source>
        <dbReference type="ARBA" id="ARBA00022519"/>
    </source>
</evidence>
<keyword evidence="12" id="KW-1185">Reference proteome</keyword>
<evidence type="ECO:0000256" key="6">
    <source>
        <dbReference type="ARBA" id="ARBA00022692"/>
    </source>
</evidence>
<keyword evidence="3" id="KW-0813">Transport</keyword>
<feature type="transmembrane region" description="Helical" evidence="9">
    <location>
        <begin position="1000"/>
        <end position="1023"/>
    </location>
</feature>
<comment type="subcellular location">
    <subcellularLocation>
        <location evidence="1">Cell inner membrane</location>
        <topology evidence="1">Multi-pass membrane protein</topology>
    </subcellularLocation>
</comment>
<evidence type="ECO:0000256" key="3">
    <source>
        <dbReference type="ARBA" id="ARBA00022448"/>
    </source>
</evidence>
<feature type="transmembrane region" description="Helical" evidence="9">
    <location>
        <begin position="969"/>
        <end position="988"/>
    </location>
</feature>
<feature type="transmembrane region" description="Helical" evidence="9">
    <location>
        <begin position="476"/>
        <end position="499"/>
    </location>
</feature>